<evidence type="ECO:0000313" key="2">
    <source>
        <dbReference type="EMBL" id="CAK5265975.1"/>
    </source>
</evidence>
<proteinExistence type="predicted"/>
<feature type="non-terminal residue" evidence="2">
    <location>
        <position position="222"/>
    </location>
</feature>
<comment type="caution">
    <text evidence="2">The sequence shown here is derived from an EMBL/GenBank/DDBJ whole genome shotgun (WGS) entry which is preliminary data.</text>
</comment>
<dbReference type="AlphaFoldDB" id="A0AAD2Q1K9"/>
<feature type="region of interest" description="Disordered" evidence="1">
    <location>
        <begin position="61"/>
        <end position="131"/>
    </location>
</feature>
<keyword evidence="3" id="KW-1185">Reference proteome</keyword>
<name>A0AAD2Q1K9_9AGAR</name>
<protein>
    <submittedName>
        <fullName evidence="2">Uncharacterized protein</fullName>
    </submittedName>
</protein>
<feature type="compositionally biased region" description="Basic and acidic residues" evidence="1">
    <location>
        <begin position="107"/>
        <end position="124"/>
    </location>
</feature>
<evidence type="ECO:0000256" key="1">
    <source>
        <dbReference type="SAM" id="MobiDB-lite"/>
    </source>
</evidence>
<dbReference type="Proteomes" id="UP001295794">
    <property type="component" value="Unassembled WGS sequence"/>
</dbReference>
<evidence type="ECO:0000313" key="3">
    <source>
        <dbReference type="Proteomes" id="UP001295794"/>
    </source>
</evidence>
<gene>
    <name evidence="2" type="ORF">MYCIT1_LOCUS7398</name>
</gene>
<dbReference type="EMBL" id="CAVNYO010000105">
    <property type="protein sequence ID" value="CAK5265975.1"/>
    <property type="molecule type" value="Genomic_DNA"/>
</dbReference>
<sequence length="222" mass="25311">MLFLKNTWRSLSPWINTKIAASRSSDSKTAWHSEMAQYASDHDLPGSRRFCAACSAVGSTRRYQAGPSRKGRNPHAQADIRIFKREARPRSRSRARNHSVPRSLARGHAEVGRRDHATVSERRWTGLRSNRRSARGSHSSIAITSCIENIVVNHIPILTYDDVREFPETRQTLRNAGALRHAIFDFDVALVFPDRSSARLPWMEFYLGARKSTHDVRQGEYD</sequence>
<reference evidence="2" key="1">
    <citation type="submission" date="2023-11" db="EMBL/GenBank/DDBJ databases">
        <authorList>
            <person name="De Vega J J."/>
            <person name="De Vega J J."/>
        </authorList>
    </citation>
    <scope>NUCLEOTIDE SEQUENCE</scope>
</reference>
<organism evidence="2 3">
    <name type="scientific">Mycena citricolor</name>
    <dbReference type="NCBI Taxonomy" id="2018698"/>
    <lineage>
        <taxon>Eukaryota</taxon>
        <taxon>Fungi</taxon>
        <taxon>Dikarya</taxon>
        <taxon>Basidiomycota</taxon>
        <taxon>Agaricomycotina</taxon>
        <taxon>Agaricomycetes</taxon>
        <taxon>Agaricomycetidae</taxon>
        <taxon>Agaricales</taxon>
        <taxon>Marasmiineae</taxon>
        <taxon>Mycenaceae</taxon>
        <taxon>Mycena</taxon>
    </lineage>
</organism>
<accession>A0AAD2Q1K9</accession>
<feature type="compositionally biased region" description="Basic residues" evidence="1">
    <location>
        <begin position="90"/>
        <end position="99"/>
    </location>
</feature>